<evidence type="ECO:0000313" key="3">
    <source>
        <dbReference type="Proteomes" id="UP001552299"/>
    </source>
</evidence>
<name>A0ABD0UUX9_DENTH</name>
<sequence>MRMAGRSHCVAALLLLYLAAAILFEQKWFGSSFGPDVNTNPIFFPAFSLETMNCDFGTIVSIFMRGNFRKEHVL</sequence>
<evidence type="ECO:0000256" key="1">
    <source>
        <dbReference type="SAM" id="SignalP"/>
    </source>
</evidence>
<dbReference type="EMBL" id="JANQDX010000011">
    <property type="protein sequence ID" value="KAL0916531.1"/>
    <property type="molecule type" value="Genomic_DNA"/>
</dbReference>
<feature type="chain" id="PRO_5044828992" evidence="1">
    <location>
        <begin position="22"/>
        <end position="74"/>
    </location>
</feature>
<evidence type="ECO:0000313" key="2">
    <source>
        <dbReference type="EMBL" id="KAL0916531.1"/>
    </source>
</evidence>
<dbReference type="AlphaFoldDB" id="A0ABD0UUX9"/>
<comment type="caution">
    <text evidence="2">The sequence shown here is derived from an EMBL/GenBank/DDBJ whole genome shotgun (WGS) entry which is preliminary data.</text>
</comment>
<proteinExistence type="predicted"/>
<gene>
    <name evidence="2" type="ORF">M5K25_014052</name>
</gene>
<organism evidence="2 3">
    <name type="scientific">Dendrobium thyrsiflorum</name>
    <name type="common">Pinecone-like raceme dendrobium</name>
    <name type="synonym">Orchid</name>
    <dbReference type="NCBI Taxonomy" id="117978"/>
    <lineage>
        <taxon>Eukaryota</taxon>
        <taxon>Viridiplantae</taxon>
        <taxon>Streptophyta</taxon>
        <taxon>Embryophyta</taxon>
        <taxon>Tracheophyta</taxon>
        <taxon>Spermatophyta</taxon>
        <taxon>Magnoliopsida</taxon>
        <taxon>Liliopsida</taxon>
        <taxon>Asparagales</taxon>
        <taxon>Orchidaceae</taxon>
        <taxon>Epidendroideae</taxon>
        <taxon>Malaxideae</taxon>
        <taxon>Dendrobiinae</taxon>
        <taxon>Dendrobium</taxon>
    </lineage>
</organism>
<keyword evidence="3" id="KW-1185">Reference proteome</keyword>
<feature type="signal peptide" evidence="1">
    <location>
        <begin position="1"/>
        <end position="21"/>
    </location>
</feature>
<dbReference type="Proteomes" id="UP001552299">
    <property type="component" value="Unassembled WGS sequence"/>
</dbReference>
<keyword evidence="1" id="KW-0732">Signal</keyword>
<reference evidence="2 3" key="1">
    <citation type="journal article" date="2024" name="Plant Biotechnol. J.">
        <title>Dendrobium thyrsiflorum genome and its molecular insights into genes involved in important horticultural traits.</title>
        <authorList>
            <person name="Chen B."/>
            <person name="Wang J.Y."/>
            <person name="Zheng P.J."/>
            <person name="Li K.L."/>
            <person name="Liang Y.M."/>
            <person name="Chen X.F."/>
            <person name="Zhang C."/>
            <person name="Zhao X."/>
            <person name="He X."/>
            <person name="Zhang G.Q."/>
            <person name="Liu Z.J."/>
            <person name="Xu Q."/>
        </authorList>
    </citation>
    <scope>NUCLEOTIDE SEQUENCE [LARGE SCALE GENOMIC DNA]</scope>
    <source>
        <strain evidence="2">GZMU011</strain>
    </source>
</reference>
<accession>A0ABD0UUX9</accession>
<protein>
    <submittedName>
        <fullName evidence="2">Uncharacterized protein</fullName>
    </submittedName>
</protein>